<evidence type="ECO:0000256" key="1">
    <source>
        <dbReference type="SAM" id="Coils"/>
    </source>
</evidence>
<dbReference type="Proteomes" id="UP000186817">
    <property type="component" value="Unassembled WGS sequence"/>
</dbReference>
<feature type="region of interest" description="Disordered" evidence="2">
    <location>
        <begin position="1224"/>
        <end position="1261"/>
    </location>
</feature>
<feature type="chain" id="PRO_5012570706" evidence="3">
    <location>
        <begin position="19"/>
        <end position="1595"/>
    </location>
</feature>
<feature type="region of interest" description="Disordered" evidence="2">
    <location>
        <begin position="873"/>
        <end position="892"/>
    </location>
</feature>
<dbReference type="PANTHER" id="PTHR46928:SF1">
    <property type="entry name" value="MESENCHYME-SPECIFIC CELL SURFACE GLYCOPROTEIN"/>
    <property type="match status" value="1"/>
</dbReference>
<dbReference type="SUPFAM" id="SSF50969">
    <property type="entry name" value="YVTN repeat-like/Quinoprotein amine dehydrogenase"/>
    <property type="match status" value="1"/>
</dbReference>
<evidence type="ECO:0000256" key="2">
    <source>
        <dbReference type="SAM" id="MobiDB-lite"/>
    </source>
</evidence>
<evidence type="ECO:0000256" key="3">
    <source>
        <dbReference type="SAM" id="SignalP"/>
    </source>
</evidence>
<evidence type="ECO:0000313" key="4">
    <source>
        <dbReference type="EMBL" id="OLP86150.1"/>
    </source>
</evidence>
<keyword evidence="5" id="KW-1185">Reference proteome</keyword>
<organism evidence="4 5">
    <name type="scientific">Symbiodinium microadriaticum</name>
    <name type="common">Dinoflagellate</name>
    <name type="synonym">Zooxanthella microadriatica</name>
    <dbReference type="NCBI Taxonomy" id="2951"/>
    <lineage>
        <taxon>Eukaryota</taxon>
        <taxon>Sar</taxon>
        <taxon>Alveolata</taxon>
        <taxon>Dinophyceae</taxon>
        <taxon>Suessiales</taxon>
        <taxon>Symbiodiniaceae</taxon>
        <taxon>Symbiodinium</taxon>
    </lineage>
</organism>
<feature type="region of interest" description="Disordered" evidence="2">
    <location>
        <begin position="953"/>
        <end position="973"/>
    </location>
</feature>
<feature type="compositionally biased region" description="Basic residues" evidence="2">
    <location>
        <begin position="1519"/>
        <end position="1533"/>
    </location>
</feature>
<feature type="region of interest" description="Disordered" evidence="2">
    <location>
        <begin position="35"/>
        <end position="92"/>
    </location>
</feature>
<name>A0A1Q9CTA0_SYMMI</name>
<reference evidence="4 5" key="1">
    <citation type="submission" date="2016-02" db="EMBL/GenBank/DDBJ databases">
        <title>Genome analysis of coral dinoflagellate symbionts highlights evolutionary adaptations to a symbiotic lifestyle.</title>
        <authorList>
            <person name="Aranda M."/>
            <person name="Li Y."/>
            <person name="Liew Y.J."/>
            <person name="Baumgarten S."/>
            <person name="Simakov O."/>
            <person name="Wilson M."/>
            <person name="Piel J."/>
            <person name="Ashoor H."/>
            <person name="Bougouffa S."/>
            <person name="Bajic V.B."/>
            <person name="Ryu T."/>
            <person name="Ravasi T."/>
            <person name="Bayer T."/>
            <person name="Micklem G."/>
            <person name="Kim H."/>
            <person name="Bhak J."/>
            <person name="Lajeunesse T.C."/>
            <person name="Voolstra C.R."/>
        </authorList>
    </citation>
    <scope>NUCLEOTIDE SEQUENCE [LARGE SCALE GENOMIC DNA]</scope>
    <source>
        <strain evidence="4 5">CCMP2467</strain>
    </source>
</reference>
<proteinExistence type="predicted"/>
<dbReference type="OrthoDB" id="426866at2759"/>
<feature type="compositionally biased region" description="Basic residues" evidence="2">
    <location>
        <begin position="50"/>
        <end position="79"/>
    </location>
</feature>
<keyword evidence="1" id="KW-0175">Coiled coil</keyword>
<feature type="compositionally biased region" description="Low complexity" evidence="2">
    <location>
        <begin position="953"/>
        <end position="972"/>
    </location>
</feature>
<feature type="region of interest" description="Disordered" evidence="2">
    <location>
        <begin position="1496"/>
        <end position="1595"/>
    </location>
</feature>
<dbReference type="InterPro" id="IPR011044">
    <property type="entry name" value="Quino_amine_DH_bsu"/>
</dbReference>
<feature type="coiled-coil region" evidence="1">
    <location>
        <begin position="1308"/>
        <end position="1335"/>
    </location>
</feature>
<feature type="compositionally biased region" description="Basic and acidic residues" evidence="2">
    <location>
        <begin position="1584"/>
        <end position="1595"/>
    </location>
</feature>
<feature type="region of interest" description="Disordered" evidence="2">
    <location>
        <begin position="1438"/>
        <end position="1463"/>
    </location>
</feature>
<protein>
    <submittedName>
        <fullName evidence="4">Uncharacterized protein</fullName>
    </submittedName>
</protein>
<dbReference type="PROSITE" id="PS51257">
    <property type="entry name" value="PROKAR_LIPOPROTEIN"/>
    <property type="match status" value="1"/>
</dbReference>
<feature type="compositionally biased region" description="Polar residues" evidence="2">
    <location>
        <begin position="1244"/>
        <end position="1254"/>
    </location>
</feature>
<accession>A0A1Q9CTA0</accession>
<evidence type="ECO:0000313" key="5">
    <source>
        <dbReference type="Proteomes" id="UP000186817"/>
    </source>
</evidence>
<keyword evidence="3" id="KW-0732">Signal</keyword>
<feature type="compositionally biased region" description="Basic and acidic residues" evidence="2">
    <location>
        <begin position="1549"/>
        <end position="1569"/>
    </location>
</feature>
<sequence>MLTYKAFFSCLLLIGCRAAQEAVCEDDGSASLQVTHETAEGTPPAARGPRIAHTRPRQPGRRFFRRQRRGHHGPYRRQKWWTEPPTTPAPEPGKQCCILNRIGSFAFRTQEGASDNPDGGRSFDIAPDQRTAVYSDDSQVGFADISDPYSPAGTGLSTSFYGPDHVAVKDDTFALANRRDQLHVVNITSQTSVRTIELGARASDITISPDRTIAAIATQGTYMVQVNISSSDPVAWTTQVISDITNITYDYPRVAIRADNIAVVTVHSNSVIILNLTDATILHKFSAGEVNLTGIDTLEDDFIRLNSSLTDVRRTPYDVAWLGDSTFFATADRLSRGFSIFKQSGELVFTSGNQLDHLAVSLGHYPESDSDPNDCSIDVQSVQFGTVDDCQMLFVQSIRASLTFVFEVSDPSTPEFLQALPSIRRPADGKVVPDRYLYVSISEGYASSGRDIDSGLNFYQCSQWPRQFPFLESGDAEDGTPLPWTSVAGLTGEEDGTLYGIEGDELQAQTQILVIDSHQQPPLITETMSVTYPNGSLVEKLQVQGIERIPSGFAIVEKSGRLHLLSSSGVLQASLEVQVFGSLSGVAYDSSLGLLLTDTSGFVQLCDLQPACGLSNFSYTVDSQDAPPHGTAPLQKGAFLFMETDGEGGFDAAVGRIYKAELPQSGGILSKFLVADFLLDLIDLRGPVLQDFNSMAVTGRIGEGKGRRMWIVNDNGGDDGVHAAKEDDMQYPFNREQQHVDDFEAGGAMDGSLLGPPGGGYQSLLSTNYSVPSTKYEVPTTWGYSVPGTAYDTAGTVQGTYSPPDTSGPVYAAPASPERDLLSSAAATTLLGATQLTYGPVPTAPGTPTASALGTVYGTPTKPLSSFRSIPMPPSTLTKEPENATATQHQPMGFSYDIPSTWGYSASGTTQETNGSVTGIFSPLETGAPVYAAPGTPERDHLSSTAAATTLMGATPLTHGPGTGAATPTAPGLGTGLGGLGSALNTPLGTAVGTAHGTVNGTAIGTPSKPVGSIRQVPMPSTLIKDPENATVTQHHAMVMATREQAQPEYLHGRTKEVEGPAQVTQQHTQQVVNGEVQQQVVEVPNVQVHEIIQEIPEVQVVEKLVEVPRVVQHPVEHIVEEIVHVPKIITQERVQHRTVDRYVDIPVPEAREEIVHVPVSDIQERHHHIEVEQVIEVHVPMQKEEVVQVPVAIRQKRVVHKTVESLVEVPVHVTHEEIVHVPKGSQAWDEGQWSRDNGGYRNSWRQQPSSSAQPWEGSRRRWDFAEEDGPVFPSYSMMTAEFADGRRAGKPDDEQTEHPSLEVAKGYQKMVSAARKAEVKMRKAMEEQEKTQVRWQKFQEKLQQAFVKERALYKKDLAKWEEEIEVQKGLQKDALLELKAAIANPEKLMAKATSREQVPEEAAEEWLQLLETCQDLDEEMTEAMAARLGKQLQRLLETPATPLRTTRDGTTRPPSCPKPPGGRVMASLDNFMDQAIKAAKQKKEEVTYQGAKDVVMQDPYVTSPGHGMEKPSAETTPKRRTLTPRTAIKLKGRAPIPSPRPGSALAARLEKSRARLRKQRQEEISHIEETDDEDEILSALPDGGRHRDSHGADG</sequence>
<dbReference type="EMBL" id="LSRX01000933">
    <property type="protein sequence ID" value="OLP86150.1"/>
    <property type="molecule type" value="Genomic_DNA"/>
</dbReference>
<comment type="caution">
    <text evidence="4">The sequence shown here is derived from an EMBL/GenBank/DDBJ whole genome shotgun (WGS) entry which is preliminary data.</text>
</comment>
<dbReference type="InterPro" id="IPR052956">
    <property type="entry name" value="Mesenchyme-surface_protein"/>
</dbReference>
<dbReference type="PANTHER" id="PTHR46928">
    <property type="entry name" value="MESENCHYME-SPECIFIC CELL SURFACE GLYCOPROTEIN"/>
    <property type="match status" value="1"/>
</dbReference>
<gene>
    <name evidence="4" type="ORF">AK812_SmicGene32776</name>
</gene>
<feature type="signal peptide" evidence="3">
    <location>
        <begin position="1"/>
        <end position="18"/>
    </location>
</feature>